<reference evidence="1" key="1">
    <citation type="submission" date="2022-07" db="EMBL/GenBank/DDBJ databases">
        <title>Complete genome of Mycoplasma equigenitalium type strain T37.</title>
        <authorList>
            <person name="Spergser J."/>
        </authorList>
    </citation>
    <scope>NUCLEOTIDE SEQUENCE</scope>
    <source>
        <strain evidence="1">T37</strain>
    </source>
</reference>
<evidence type="ECO:0008006" key="3">
    <source>
        <dbReference type="Google" id="ProtNLM"/>
    </source>
</evidence>
<proteinExistence type="predicted"/>
<evidence type="ECO:0000313" key="1">
    <source>
        <dbReference type="EMBL" id="UUD36727.1"/>
    </source>
</evidence>
<dbReference type="EMBL" id="CP101808">
    <property type="protein sequence ID" value="UUD36727.1"/>
    <property type="molecule type" value="Genomic_DNA"/>
</dbReference>
<protein>
    <recommendedName>
        <fullName evidence="3">Spermidine/putrescine ABC transporter substrate-binding protein</fullName>
    </recommendedName>
</protein>
<organism evidence="1 2">
    <name type="scientific">Mycoplasmopsis equigenitalium</name>
    <dbReference type="NCBI Taxonomy" id="114883"/>
    <lineage>
        <taxon>Bacteria</taxon>
        <taxon>Bacillati</taxon>
        <taxon>Mycoplasmatota</taxon>
        <taxon>Mycoplasmoidales</taxon>
        <taxon>Metamycoplasmataceae</taxon>
        <taxon>Mycoplasmopsis</taxon>
    </lineage>
</organism>
<accession>A0ABY5J3K3</accession>
<dbReference type="Proteomes" id="UP001059576">
    <property type="component" value="Chromosome"/>
</dbReference>
<gene>
    <name evidence="1" type="ORF">NPA09_02360</name>
</gene>
<name>A0ABY5J3K3_9BACT</name>
<evidence type="ECO:0000313" key="2">
    <source>
        <dbReference type="Proteomes" id="UP001059576"/>
    </source>
</evidence>
<sequence length="451" mass="52845">MKTKKLKFLGYLLLFVAFFASFITVIALKISKPYKPSFYNYASYISIENRKKIEKTFDYKEFQVLEEFNDALTREKAIAGIGTDNQVVTLIKQDRLRKIDYQTLFGVDSPKEFLTEKIWKQMETFDQFLTTDANGKLFDKPRHLWEYFIPYYAQDFVIAYNHTKNNNKHIVRYENDSYFEILNKLKEQDYKKLFILDDFRNMLAMGTSRMLQEDGTYLNKFDEINGNVTEKDYKIQLQSFVNLIEDSLQTNIKDNKKIVFSGDGQEVLRSLIDPNSNVDMAILFNGDALDAYYSEDNFESVPSGSITIVKPINNIITIDGIVLNKNISDAAYERYIKTFEDCFIGGYKDHTKFDNFGKYDQAPSLKSLENAVMVDEEIDYEALPFLSNFDLINYTPVYKLEYDFHKMYYFDDDEEAIKIYELNKPSYISIRPISKKLHSIIVTEYNSIIKG</sequence>
<dbReference type="RefSeq" id="WP_256541813.1">
    <property type="nucleotide sequence ID" value="NZ_CP101808.1"/>
</dbReference>
<keyword evidence="2" id="KW-1185">Reference proteome</keyword>